<dbReference type="Proteomes" id="UP001630127">
    <property type="component" value="Unassembled WGS sequence"/>
</dbReference>
<organism evidence="2 3">
    <name type="scientific">Cinchona calisaya</name>
    <dbReference type="NCBI Taxonomy" id="153742"/>
    <lineage>
        <taxon>Eukaryota</taxon>
        <taxon>Viridiplantae</taxon>
        <taxon>Streptophyta</taxon>
        <taxon>Embryophyta</taxon>
        <taxon>Tracheophyta</taxon>
        <taxon>Spermatophyta</taxon>
        <taxon>Magnoliopsida</taxon>
        <taxon>eudicotyledons</taxon>
        <taxon>Gunneridae</taxon>
        <taxon>Pentapetalae</taxon>
        <taxon>asterids</taxon>
        <taxon>lamiids</taxon>
        <taxon>Gentianales</taxon>
        <taxon>Rubiaceae</taxon>
        <taxon>Cinchonoideae</taxon>
        <taxon>Cinchoneae</taxon>
        <taxon>Cinchona</taxon>
    </lineage>
</organism>
<keyword evidence="3" id="KW-1185">Reference proteome</keyword>
<comment type="caution">
    <text evidence="2">The sequence shown here is derived from an EMBL/GenBank/DDBJ whole genome shotgun (WGS) entry which is preliminary data.</text>
</comment>
<protein>
    <submittedName>
        <fullName evidence="2">Uncharacterized protein</fullName>
    </submittedName>
</protein>
<reference evidence="2 3" key="1">
    <citation type="submission" date="2024-11" db="EMBL/GenBank/DDBJ databases">
        <title>A near-complete genome assembly of Cinchona calisaya.</title>
        <authorList>
            <person name="Lian D.C."/>
            <person name="Zhao X.W."/>
            <person name="Wei L."/>
        </authorList>
    </citation>
    <scope>NUCLEOTIDE SEQUENCE [LARGE SCALE GENOMIC DNA]</scope>
    <source>
        <tissue evidence="2">Nenye</tissue>
    </source>
</reference>
<evidence type="ECO:0000313" key="2">
    <source>
        <dbReference type="EMBL" id="KAL3528163.1"/>
    </source>
</evidence>
<proteinExistence type="predicted"/>
<name>A0ABD3A9D5_9GENT</name>
<dbReference type="AlphaFoldDB" id="A0ABD3A9D5"/>
<accession>A0ABD3A9D5</accession>
<feature type="region of interest" description="Disordered" evidence="1">
    <location>
        <begin position="1"/>
        <end position="24"/>
    </location>
</feature>
<evidence type="ECO:0000313" key="3">
    <source>
        <dbReference type="Proteomes" id="UP001630127"/>
    </source>
</evidence>
<gene>
    <name evidence="2" type="ORF">ACH5RR_012819</name>
</gene>
<evidence type="ECO:0000256" key="1">
    <source>
        <dbReference type="SAM" id="MobiDB-lite"/>
    </source>
</evidence>
<dbReference type="EMBL" id="JBJUIK010000005">
    <property type="protein sequence ID" value="KAL3528163.1"/>
    <property type="molecule type" value="Genomic_DNA"/>
</dbReference>
<sequence length="114" mass="12286">MPPLLPSEKDNNGIHNPKRHESRVVSSSFKKFEFYVEFIGFIAQKVSIVNQIWLGTTARPLTPNLDANKGNAGGGEPSVATKLLVTATRSLSVSFQGEAFSLPISKTNAAPVFA</sequence>